<evidence type="ECO:0000256" key="2">
    <source>
        <dbReference type="ARBA" id="ARBA00022884"/>
    </source>
</evidence>
<name>A0A5P9NGA6_9GAMM</name>
<evidence type="ECO:0000256" key="8">
    <source>
        <dbReference type="RuleBase" id="RU362028"/>
    </source>
</evidence>
<dbReference type="AlphaFoldDB" id="A0A5P9NGA6"/>
<evidence type="ECO:0000256" key="4">
    <source>
        <dbReference type="ARBA" id="ARBA00036882"/>
    </source>
</evidence>
<dbReference type="Gene3D" id="3.10.290.10">
    <property type="entry name" value="RNA-binding S4 domain"/>
    <property type="match status" value="1"/>
</dbReference>
<dbReference type="InterPro" id="IPR036986">
    <property type="entry name" value="S4_RNA-bd_sf"/>
</dbReference>
<protein>
    <recommendedName>
        <fullName evidence="8">Pseudouridine synthase</fullName>
        <ecNumber evidence="8">5.4.99.-</ecNumber>
    </recommendedName>
</protein>
<dbReference type="SUPFAM" id="SSF55120">
    <property type="entry name" value="Pseudouridine synthase"/>
    <property type="match status" value="1"/>
</dbReference>
<evidence type="ECO:0000259" key="9">
    <source>
        <dbReference type="Pfam" id="PF00849"/>
    </source>
</evidence>
<dbReference type="PANTHER" id="PTHR21600">
    <property type="entry name" value="MITOCHONDRIAL RNA PSEUDOURIDINE SYNTHASE"/>
    <property type="match status" value="1"/>
</dbReference>
<dbReference type="InterPro" id="IPR002942">
    <property type="entry name" value="S4_RNA-bd"/>
</dbReference>
<dbReference type="GO" id="GO:0160140">
    <property type="term" value="F:23S rRNA pseudouridine(1911/1915/1917) synthase activity"/>
    <property type="evidence" value="ECO:0007669"/>
    <property type="project" value="UniProtKB-EC"/>
</dbReference>
<dbReference type="EC" id="5.4.99.-" evidence="8"/>
<proteinExistence type="inferred from homology"/>
<dbReference type="EMBL" id="CP036422">
    <property type="protein sequence ID" value="QFU74840.1"/>
    <property type="molecule type" value="Genomic_DNA"/>
</dbReference>
<dbReference type="GO" id="GO:0003723">
    <property type="term" value="F:RNA binding"/>
    <property type="evidence" value="ECO:0007669"/>
    <property type="project" value="UniProtKB-KW"/>
</dbReference>
<dbReference type="NCBIfam" id="TIGR00005">
    <property type="entry name" value="rluA_subfam"/>
    <property type="match status" value="1"/>
</dbReference>
<keyword evidence="2 7" id="KW-0694">RNA-binding</keyword>
<comment type="similarity">
    <text evidence="1 8">Belongs to the pseudouridine synthase RluA family.</text>
</comment>
<feature type="domain" description="RNA-binding S4" evidence="10">
    <location>
        <begin position="20"/>
        <end position="64"/>
    </location>
</feature>
<evidence type="ECO:0000259" key="10">
    <source>
        <dbReference type="Pfam" id="PF01479"/>
    </source>
</evidence>
<dbReference type="KEGG" id="halc:EY643_03820"/>
<accession>A0A5P9NGA6</accession>
<comment type="function">
    <text evidence="5">Responsible for synthesis of pseudouridine from uracil at positions 1911, 1915 and 1917 in 23S ribosomal RNA.</text>
</comment>
<dbReference type="Pfam" id="PF01479">
    <property type="entry name" value="S4"/>
    <property type="match status" value="1"/>
</dbReference>
<evidence type="ECO:0000256" key="5">
    <source>
        <dbReference type="ARBA" id="ARBA00056072"/>
    </source>
</evidence>
<sequence>MMSERIQISAQVPAEMDGDRLDQVAARLFPDYSRSRLQGWIKKGELLVDGGQLRPRDKVEEGMELAIDTEPEEVVGWKAQDIALDILHEDEHIIVLNKPAGLVVHPGAGHAEGTLVNALLAHAPEMAQLPRGGIVHRLDMETSGIMVAAKSILAHGDLVAQLQERTVKREYSAVCIGVMTGGGTVNEPIGRHPKQRKKMAVLAAGGKPAITHYRVAKRFGHHTSIAVNLETGRTHQIRVHMAHRHYPLVGDPTYGGRPRIPKGASEELVQALRGFPRQALHARALGLFHPETGEEVNFDCPLPEDMKGLLATLEREDPVVAGDDTLY</sequence>
<dbReference type="InterPro" id="IPR006224">
    <property type="entry name" value="PsdUridine_synth_RluA-like_CS"/>
</dbReference>
<evidence type="ECO:0000256" key="7">
    <source>
        <dbReference type="PROSITE-ProRule" id="PRU00182"/>
    </source>
</evidence>
<evidence type="ECO:0000313" key="12">
    <source>
        <dbReference type="Proteomes" id="UP000326287"/>
    </source>
</evidence>
<dbReference type="SUPFAM" id="SSF55174">
    <property type="entry name" value="Alpha-L RNA-binding motif"/>
    <property type="match status" value="1"/>
</dbReference>
<dbReference type="GO" id="GO:0000455">
    <property type="term" value="P:enzyme-directed rRNA pseudouridine synthesis"/>
    <property type="evidence" value="ECO:0007669"/>
    <property type="project" value="UniProtKB-ARBA"/>
</dbReference>
<dbReference type="PROSITE" id="PS50889">
    <property type="entry name" value="S4"/>
    <property type="match status" value="1"/>
</dbReference>
<feature type="domain" description="Pseudouridine synthase RsuA/RluA-like" evidence="9">
    <location>
        <begin position="92"/>
        <end position="243"/>
    </location>
</feature>
<evidence type="ECO:0000256" key="3">
    <source>
        <dbReference type="ARBA" id="ARBA00023235"/>
    </source>
</evidence>
<dbReference type="CDD" id="cd00165">
    <property type="entry name" value="S4"/>
    <property type="match status" value="1"/>
</dbReference>
<dbReference type="InterPro" id="IPR006225">
    <property type="entry name" value="PsdUridine_synth_RluC/D"/>
</dbReference>
<dbReference type="NCBIfam" id="NF008385">
    <property type="entry name" value="PRK11180.1"/>
    <property type="match status" value="1"/>
</dbReference>
<evidence type="ECO:0000313" key="11">
    <source>
        <dbReference type="EMBL" id="QFU74840.1"/>
    </source>
</evidence>
<evidence type="ECO:0000256" key="6">
    <source>
        <dbReference type="PIRSR" id="PIRSR606225-1"/>
    </source>
</evidence>
<organism evidence="11 12">
    <name type="scientific">Halioglobus maricola</name>
    <dbReference type="NCBI Taxonomy" id="2601894"/>
    <lineage>
        <taxon>Bacteria</taxon>
        <taxon>Pseudomonadati</taxon>
        <taxon>Pseudomonadota</taxon>
        <taxon>Gammaproteobacteria</taxon>
        <taxon>Cellvibrionales</taxon>
        <taxon>Halieaceae</taxon>
        <taxon>Halioglobus</taxon>
    </lineage>
</organism>
<keyword evidence="3 8" id="KW-0413">Isomerase</keyword>
<comment type="catalytic activity">
    <reaction evidence="4">
        <text>uridine(1911/1915/1917) in 23S rRNA = pseudouridine(1911/1915/1917) in 23S rRNA</text>
        <dbReference type="Rhea" id="RHEA:42524"/>
        <dbReference type="Rhea" id="RHEA-COMP:10097"/>
        <dbReference type="Rhea" id="RHEA-COMP:10098"/>
        <dbReference type="ChEBI" id="CHEBI:65314"/>
        <dbReference type="ChEBI" id="CHEBI:65315"/>
        <dbReference type="EC" id="5.4.99.23"/>
    </reaction>
</comment>
<dbReference type="Pfam" id="PF00849">
    <property type="entry name" value="PseudoU_synth_2"/>
    <property type="match status" value="1"/>
</dbReference>
<dbReference type="Proteomes" id="UP000326287">
    <property type="component" value="Chromosome"/>
</dbReference>
<dbReference type="CDD" id="cd02869">
    <property type="entry name" value="PseudoU_synth_RluA_like"/>
    <property type="match status" value="1"/>
</dbReference>
<dbReference type="Gene3D" id="3.30.2350.10">
    <property type="entry name" value="Pseudouridine synthase"/>
    <property type="match status" value="1"/>
</dbReference>
<dbReference type="OrthoDB" id="9807829at2"/>
<gene>
    <name evidence="11" type="primary">rluD</name>
    <name evidence="11" type="ORF">EY643_03820</name>
</gene>
<dbReference type="PANTHER" id="PTHR21600:SF44">
    <property type="entry name" value="RIBOSOMAL LARGE SUBUNIT PSEUDOURIDINE SYNTHASE D"/>
    <property type="match status" value="1"/>
</dbReference>
<evidence type="ECO:0000256" key="1">
    <source>
        <dbReference type="ARBA" id="ARBA00010876"/>
    </source>
</evidence>
<keyword evidence="12" id="KW-1185">Reference proteome</keyword>
<dbReference type="InterPro" id="IPR006145">
    <property type="entry name" value="PsdUridine_synth_RsuA/RluA"/>
</dbReference>
<dbReference type="InterPro" id="IPR050188">
    <property type="entry name" value="RluA_PseudoU_synthase"/>
</dbReference>
<dbReference type="InterPro" id="IPR020103">
    <property type="entry name" value="PsdUridine_synth_cat_dom_sf"/>
</dbReference>
<feature type="active site" evidence="6">
    <location>
        <position position="139"/>
    </location>
</feature>
<dbReference type="PROSITE" id="PS01129">
    <property type="entry name" value="PSI_RLU"/>
    <property type="match status" value="1"/>
</dbReference>
<comment type="catalytic activity">
    <reaction evidence="8">
        <text>a uridine in RNA = a pseudouridine in RNA</text>
        <dbReference type="Rhea" id="RHEA:48348"/>
        <dbReference type="Rhea" id="RHEA-COMP:12068"/>
        <dbReference type="Rhea" id="RHEA-COMP:12069"/>
        <dbReference type="ChEBI" id="CHEBI:65314"/>
        <dbReference type="ChEBI" id="CHEBI:65315"/>
    </reaction>
</comment>
<reference evidence="11 12" key="1">
    <citation type="submission" date="2019-02" db="EMBL/GenBank/DDBJ databases">
        <authorList>
            <person name="Li S.-H."/>
        </authorList>
    </citation>
    <scope>NUCLEOTIDE SEQUENCE [LARGE SCALE GENOMIC DNA]</scope>
    <source>
        <strain evidence="11 12">IMCC14385</strain>
    </source>
</reference>
<dbReference type="FunFam" id="3.30.2350.10:FF:000006">
    <property type="entry name" value="Pseudouridine synthase"/>
    <property type="match status" value="1"/>
</dbReference>